<proteinExistence type="predicted"/>
<reference evidence="2 3" key="1">
    <citation type="submission" date="2018-12" db="EMBL/GenBank/DDBJ databases">
        <title>Genome sequence and assembly of Colletotrichum trifolii.</title>
        <authorList>
            <person name="Gan P."/>
            <person name="Shirasu K."/>
        </authorList>
    </citation>
    <scope>NUCLEOTIDE SEQUENCE [LARGE SCALE GENOMIC DNA]</scope>
    <source>
        <strain evidence="2 3">543-2</strain>
    </source>
</reference>
<feature type="chain" id="PRO_5020312851" evidence="1">
    <location>
        <begin position="16"/>
        <end position="81"/>
    </location>
</feature>
<keyword evidence="1" id="KW-0732">Signal</keyword>
<evidence type="ECO:0000256" key="1">
    <source>
        <dbReference type="SAM" id="SignalP"/>
    </source>
</evidence>
<accession>A0A4R8R651</accession>
<name>A0A4R8R651_COLTR</name>
<feature type="signal peptide" evidence="1">
    <location>
        <begin position="1"/>
        <end position="15"/>
    </location>
</feature>
<keyword evidence="3" id="KW-1185">Reference proteome</keyword>
<sequence>MKFSAFALLVPLVAGAAIQERQVSPECSKWAGEYPFGTVWGEWHLCCNYIGPNDVSKSECFEERVTDCDRCPSVSGWVCTK</sequence>
<dbReference type="AlphaFoldDB" id="A0A4R8R651"/>
<evidence type="ECO:0000313" key="2">
    <source>
        <dbReference type="EMBL" id="TDZ49759.1"/>
    </source>
</evidence>
<dbReference type="EMBL" id="RYZW01000090">
    <property type="protein sequence ID" value="TDZ49759.1"/>
    <property type="molecule type" value="Genomic_DNA"/>
</dbReference>
<dbReference type="Proteomes" id="UP000295703">
    <property type="component" value="Unassembled WGS sequence"/>
</dbReference>
<protein>
    <submittedName>
        <fullName evidence="2">Uncharacterized protein</fullName>
    </submittedName>
</protein>
<comment type="caution">
    <text evidence="2">The sequence shown here is derived from an EMBL/GenBank/DDBJ whole genome shotgun (WGS) entry which is preliminary data.</text>
</comment>
<gene>
    <name evidence="2" type="ORF">CTRI78_v007873</name>
</gene>
<organism evidence="2 3">
    <name type="scientific">Colletotrichum trifolii</name>
    <dbReference type="NCBI Taxonomy" id="5466"/>
    <lineage>
        <taxon>Eukaryota</taxon>
        <taxon>Fungi</taxon>
        <taxon>Dikarya</taxon>
        <taxon>Ascomycota</taxon>
        <taxon>Pezizomycotina</taxon>
        <taxon>Sordariomycetes</taxon>
        <taxon>Hypocreomycetidae</taxon>
        <taxon>Glomerellales</taxon>
        <taxon>Glomerellaceae</taxon>
        <taxon>Colletotrichum</taxon>
        <taxon>Colletotrichum orbiculare species complex</taxon>
    </lineage>
</organism>
<evidence type="ECO:0000313" key="3">
    <source>
        <dbReference type="Proteomes" id="UP000295703"/>
    </source>
</evidence>